<dbReference type="GO" id="GO:0005737">
    <property type="term" value="C:cytoplasm"/>
    <property type="evidence" value="ECO:0007669"/>
    <property type="project" value="TreeGrafter"/>
</dbReference>
<dbReference type="GO" id="GO:0006145">
    <property type="term" value="P:purine nucleobase catabolic process"/>
    <property type="evidence" value="ECO:0007669"/>
    <property type="project" value="TreeGrafter"/>
</dbReference>
<dbReference type="Pfam" id="PF01979">
    <property type="entry name" value="Amidohydro_1"/>
    <property type="match status" value="1"/>
</dbReference>
<gene>
    <name evidence="2" type="ORF">TSOC_001884</name>
</gene>
<dbReference type="EMBL" id="PGGS01000033">
    <property type="protein sequence ID" value="PNH11261.1"/>
    <property type="molecule type" value="Genomic_DNA"/>
</dbReference>
<evidence type="ECO:0000313" key="2">
    <source>
        <dbReference type="EMBL" id="PNH11261.1"/>
    </source>
</evidence>
<dbReference type="AlphaFoldDB" id="A0A2J8AFG5"/>
<sequence length="108" mass="11759">MEGDLGSVDFPGLARLLSEAPARLTGLADRKGRLQKGFDADIWWVWEPHSAANTSTALNRHRHRLSPYTDLPLKGKVVATVVGGELTALFGKINTKPCGSLVLRRRGP</sequence>
<dbReference type="InterPro" id="IPR011059">
    <property type="entry name" value="Metal-dep_hydrolase_composite"/>
</dbReference>
<dbReference type="PANTHER" id="PTHR43668:SF2">
    <property type="entry name" value="ALLANTOINASE"/>
    <property type="match status" value="1"/>
</dbReference>
<evidence type="ECO:0000313" key="3">
    <source>
        <dbReference type="Proteomes" id="UP000236333"/>
    </source>
</evidence>
<dbReference type="InterPro" id="IPR006680">
    <property type="entry name" value="Amidohydro-rel"/>
</dbReference>
<dbReference type="PANTHER" id="PTHR43668">
    <property type="entry name" value="ALLANTOINASE"/>
    <property type="match status" value="1"/>
</dbReference>
<accession>A0A2J8AFG5</accession>
<reference evidence="2 3" key="1">
    <citation type="journal article" date="2017" name="Mol. Biol. Evol.">
        <title>The 4-celled Tetrabaena socialis nuclear genome reveals the essential components for genetic control of cell number at the origin of multicellularity in the volvocine lineage.</title>
        <authorList>
            <person name="Featherston J."/>
            <person name="Arakaki Y."/>
            <person name="Hanschen E.R."/>
            <person name="Ferris P.J."/>
            <person name="Michod R.E."/>
            <person name="Olson B.J.S.C."/>
            <person name="Nozaki H."/>
            <person name="Durand P.M."/>
        </authorList>
    </citation>
    <scope>NUCLEOTIDE SEQUENCE [LARGE SCALE GENOMIC DNA]</scope>
    <source>
        <strain evidence="2 3">NIES-571</strain>
    </source>
</reference>
<protein>
    <submittedName>
        <fullName evidence="2">Putative allantoinase 1</fullName>
    </submittedName>
</protein>
<dbReference type="Proteomes" id="UP000236333">
    <property type="component" value="Unassembled WGS sequence"/>
</dbReference>
<name>A0A2J8AFG5_9CHLO</name>
<keyword evidence="3" id="KW-1185">Reference proteome</keyword>
<dbReference type="GO" id="GO:0004038">
    <property type="term" value="F:allantoinase activity"/>
    <property type="evidence" value="ECO:0007669"/>
    <property type="project" value="TreeGrafter"/>
</dbReference>
<dbReference type="InterPro" id="IPR050138">
    <property type="entry name" value="DHOase/Allantoinase_Hydrolase"/>
</dbReference>
<dbReference type="Gene3D" id="3.20.20.140">
    <property type="entry name" value="Metal-dependent hydrolases"/>
    <property type="match status" value="1"/>
</dbReference>
<comment type="caution">
    <text evidence="2">The sequence shown here is derived from an EMBL/GenBank/DDBJ whole genome shotgun (WGS) entry which is preliminary data.</text>
</comment>
<dbReference type="OrthoDB" id="10258955at2759"/>
<proteinExistence type="predicted"/>
<evidence type="ECO:0000259" key="1">
    <source>
        <dbReference type="Pfam" id="PF01979"/>
    </source>
</evidence>
<dbReference type="SUPFAM" id="SSF51338">
    <property type="entry name" value="Composite domain of metallo-dependent hydrolases"/>
    <property type="match status" value="1"/>
</dbReference>
<organism evidence="2 3">
    <name type="scientific">Tetrabaena socialis</name>
    <dbReference type="NCBI Taxonomy" id="47790"/>
    <lineage>
        <taxon>Eukaryota</taxon>
        <taxon>Viridiplantae</taxon>
        <taxon>Chlorophyta</taxon>
        <taxon>core chlorophytes</taxon>
        <taxon>Chlorophyceae</taxon>
        <taxon>CS clade</taxon>
        <taxon>Chlamydomonadales</taxon>
        <taxon>Tetrabaenaceae</taxon>
        <taxon>Tetrabaena</taxon>
    </lineage>
</organism>
<feature type="domain" description="Amidohydrolase-related" evidence="1">
    <location>
        <begin position="15"/>
        <end position="86"/>
    </location>
</feature>